<gene>
    <name evidence="1" type="ORF">Hamer_G014538</name>
</gene>
<keyword evidence="2" id="KW-1185">Reference proteome</keyword>
<accession>A0A8J5TJQ3</accession>
<feature type="non-terminal residue" evidence="1">
    <location>
        <position position="1"/>
    </location>
</feature>
<proteinExistence type="predicted"/>
<comment type="caution">
    <text evidence="1">The sequence shown here is derived from an EMBL/GenBank/DDBJ whole genome shotgun (WGS) entry which is preliminary data.</text>
</comment>
<name>A0A8J5TJQ3_HOMAM</name>
<protein>
    <submittedName>
        <fullName evidence="1">Uncharacterized protein</fullName>
    </submittedName>
</protein>
<dbReference type="AlphaFoldDB" id="A0A8J5TJQ3"/>
<reference evidence="1" key="1">
    <citation type="journal article" date="2021" name="Sci. Adv.">
        <title>The American lobster genome reveals insights on longevity, neural, and immune adaptations.</title>
        <authorList>
            <person name="Polinski J.M."/>
            <person name="Zimin A.V."/>
            <person name="Clark K.F."/>
            <person name="Kohn A.B."/>
            <person name="Sadowski N."/>
            <person name="Timp W."/>
            <person name="Ptitsyn A."/>
            <person name="Khanna P."/>
            <person name="Romanova D.Y."/>
            <person name="Williams P."/>
            <person name="Greenwood S.J."/>
            <person name="Moroz L.L."/>
            <person name="Walt D.R."/>
            <person name="Bodnar A.G."/>
        </authorList>
    </citation>
    <scope>NUCLEOTIDE SEQUENCE</scope>
    <source>
        <strain evidence="1">GMGI-L3</strain>
    </source>
</reference>
<organism evidence="1 2">
    <name type="scientific">Homarus americanus</name>
    <name type="common">American lobster</name>
    <dbReference type="NCBI Taxonomy" id="6706"/>
    <lineage>
        <taxon>Eukaryota</taxon>
        <taxon>Metazoa</taxon>
        <taxon>Ecdysozoa</taxon>
        <taxon>Arthropoda</taxon>
        <taxon>Crustacea</taxon>
        <taxon>Multicrustacea</taxon>
        <taxon>Malacostraca</taxon>
        <taxon>Eumalacostraca</taxon>
        <taxon>Eucarida</taxon>
        <taxon>Decapoda</taxon>
        <taxon>Pleocyemata</taxon>
        <taxon>Astacidea</taxon>
        <taxon>Nephropoidea</taxon>
        <taxon>Nephropidae</taxon>
        <taxon>Homarus</taxon>
    </lineage>
</organism>
<dbReference type="EMBL" id="JAHLQT010010116">
    <property type="protein sequence ID" value="KAG7173222.1"/>
    <property type="molecule type" value="Genomic_DNA"/>
</dbReference>
<dbReference type="Proteomes" id="UP000747542">
    <property type="component" value="Unassembled WGS sequence"/>
</dbReference>
<sequence>MCVANLLVFTRSCTFSGRCLRRPGSRRFKMVGGDWMRALVMVMVWAWEWWSGLVFHTTLASDTTSWLLSNDNGCKLC</sequence>
<evidence type="ECO:0000313" key="1">
    <source>
        <dbReference type="EMBL" id="KAG7173222.1"/>
    </source>
</evidence>
<evidence type="ECO:0000313" key="2">
    <source>
        <dbReference type="Proteomes" id="UP000747542"/>
    </source>
</evidence>